<dbReference type="Proteomes" id="UP000076727">
    <property type="component" value="Unassembled WGS sequence"/>
</dbReference>
<reference evidence="1 2" key="1">
    <citation type="journal article" date="2016" name="Mol. Biol. Evol.">
        <title>Comparative Genomics of Early-Diverging Mushroom-Forming Fungi Provides Insights into the Origins of Lignocellulose Decay Capabilities.</title>
        <authorList>
            <person name="Nagy L.G."/>
            <person name="Riley R."/>
            <person name="Tritt A."/>
            <person name="Adam C."/>
            <person name="Daum C."/>
            <person name="Floudas D."/>
            <person name="Sun H."/>
            <person name="Yadav J.S."/>
            <person name="Pangilinan J."/>
            <person name="Larsson K.H."/>
            <person name="Matsuura K."/>
            <person name="Barry K."/>
            <person name="Labutti K."/>
            <person name="Kuo R."/>
            <person name="Ohm R.A."/>
            <person name="Bhattacharya S.S."/>
            <person name="Shirouzu T."/>
            <person name="Yoshinaga Y."/>
            <person name="Martin F.M."/>
            <person name="Grigoriev I.V."/>
            <person name="Hibbett D.S."/>
        </authorList>
    </citation>
    <scope>NUCLEOTIDE SEQUENCE [LARGE SCALE GENOMIC DNA]</scope>
    <source>
        <strain evidence="1 2">L-15889</strain>
    </source>
</reference>
<accession>A0A165QEM2</accession>
<dbReference type="EMBL" id="KV429058">
    <property type="protein sequence ID" value="KZT69361.1"/>
    <property type="molecule type" value="Genomic_DNA"/>
</dbReference>
<gene>
    <name evidence="1" type="ORF">DAEQUDRAFT_261596</name>
</gene>
<sequence length="75" mass="8367">MLVWCTSSARQLFSAVTIVSGRRLTKVPWWRPVDSVGWCVYRAFSDRPSTHRCSISRILAALGPGAVRKGVLEGY</sequence>
<proteinExistence type="predicted"/>
<evidence type="ECO:0000313" key="2">
    <source>
        <dbReference type="Proteomes" id="UP000076727"/>
    </source>
</evidence>
<evidence type="ECO:0000313" key="1">
    <source>
        <dbReference type="EMBL" id="KZT69361.1"/>
    </source>
</evidence>
<protein>
    <submittedName>
        <fullName evidence="1">Uncharacterized protein</fullName>
    </submittedName>
</protein>
<keyword evidence="2" id="KW-1185">Reference proteome</keyword>
<organism evidence="1 2">
    <name type="scientific">Daedalea quercina L-15889</name>
    <dbReference type="NCBI Taxonomy" id="1314783"/>
    <lineage>
        <taxon>Eukaryota</taxon>
        <taxon>Fungi</taxon>
        <taxon>Dikarya</taxon>
        <taxon>Basidiomycota</taxon>
        <taxon>Agaricomycotina</taxon>
        <taxon>Agaricomycetes</taxon>
        <taxon>Polyporales</taxon>
        <taxon>Fomitopsis</taxon>
    </lineage>
</organism>
<dbReference type="AlphaFoldDB" id="A0A165QEM2"/>
<name>A0A165QEM2_9APHY</name>